<name>A0A067TL75_GALM3</name>
<protein>
    <submittedName>
        <fullName evidence="2">Uncharacterized protein</fullName>
    </submittedName>
</protein>
<dbReference type="OrthoDB" id="3256715at2759"/>
<feature type="compositionally biased region" description="Polar residues" evidence="1">
    <location>
        <begin position="139"/>
        <end position="150"/>
    </location>
</feature>
<dbReference type="Proteomes" id="UP000027222">
    <property type="component" value="Unassembled WGS sequence"/>
</dbReference>
<feature type="compositionally biased region" description="Basic and acidic residues" evidence="1">
    <location>
        <begin position="1"/>
        <end position="15"/>
    </location>
</feature>
<gene>
    <name evidence="2" type="ORF">GALMADRAFT_236438</name>
</gene>
<feature type="compositionally biased region" description="Basic residues" evidence="1">
    <location>
        <begin position="94"/>
        <end position="109"/>
    </location>
</feature>
<evidence type="ECO:0000313" key="2">
    <source>
        <dbReference type="EMBL" id="KDR83935.1"/>
    </source>
</evidence>
<feature type="region of interest" description="Disordered" evidence="1">
    <location>
        <begin position="1"/>
        <end position="25"/>
    </location>
</feature>
<organism evidence="2 3">
    <name type="scientific">Galerina marginata (strain CBS 339.88)</name>
    <dbReference type="NCBI Taxonomy" id="685588"/>
    <lineage>
        <taxon>Eukaryota</taxon>
        <taxon>Fungi</taxon>
        <taxon>Dikarya</taxon>
        <taxon>Basidiomycota</taxon>
        <taxon>Agaricomycotina</taxon>
        <taxon>Agaricomycetes</taxon>
        <taxon>Agaricomycetidae</taxon>
        <taxon>Agaricales</taxon>
        <taxon>Agaricineae</taxon>
        <taxon>Strophariaceae</taxon>
        <taxon>Galerina</taxon>
    </lineage>
</organism>
<evidence type="ECO:0000313" key="3">
    <source>
        <dbReference type="Proteomes" id="UP000027222"/>
    </source>
</evidence>
<sequence length="150" mass="17149">MRIEWASHFHPDGRKRTPPPSTMHGWLAKMRGTLLGNEELRSKGMREMRAAKSESKRQAAKKKQQQYSTHTGKSTFSFLGFGKSSKSGQPTRHLQSKRYHSTNSHRNRPVRPPLRASATSPRSSHRSHRQGSSHSQPHAYQSGQRRASRR</sequence>
<proteinExistence type="predicted"/>
<dbReference type="STRING" id="685588.A0A067TL75"/>
<keyword evidence="3" id="KW-1185">Reference proteome</keyword>
<feature type="compositionally biased region" description="Low complexity" evidence="1">
    <location>
        <begin position="71"/>
        <end position="88"/>
    </location>
</feature>
<reference evidence="3" key="1">
    <citation type="journal article" date="2014" name="Proc. Natl. Acad. Sci. U.S.A.">
        <title>Extensive sampling of basidiomycete genomes demonstrates inadequacy of the white-rot/brown-rot paradigm for wood decay fungi.</title>
        <authorList>
            <person name="Riley R."/>
            <person name="Salamov A.A."/>
            <person name="Brown D.W."/>
            <person name="Nagy L.G."/>
            <person name="Floudas D."/>
            <person name="Held B.W."/>
            <person name="Levasseur A."/>
            <person name="Lombard V."/>
            <person name="Morin E."/>
            <person name="Otillar R."/>
            <person name="Lindquist E.A."/>
            <person name="Sun H."/>
            <person name="LaButti K.M."/>
            <person name="Schmutz J."/>
            <person name="Jabbour D."/>
            <person name="Luo H."/>
            <person name="Baker S.E."/>
            <person name="Pisabarro A.G."/>
            <person name="Walton J.D."/>
            <person name="Blanchette R.A."/>
            <person name="Henrissat B."/>
            <person name="Martin F."/>
            <person name="Cullen D."/>
            <person name="Hibbett D.S."/>
            <person name="Grigoriev I.V."/>
        </authorList>
    </citation>
    <scope>NUCLEOTIDE SEQUENCE [LARGE SCALE GENOMIC DNA]</scope>
    <source>
        <strain evidence="3">CBS 339.88</strain>
    </source>
</reference>
<feature type="region of interest" description="Disordered" evidence="1">
    <location>
        <begin position="40"/>
        <end position="150"/>
    </location>
</feature>
<accession>A0A067TL75</accession>
<feature type="compositionally biased region" description="Basic and acidic residues" evidence="1">
    <location>
        <begin position="40"/>
        <end position="57"/>
    </location>
</feature>
<evidence type="ECO:0000256" key="1">
    <source>
        <dbReference type="SAM" id="MobiDB-lite"/>
    </source>
</evidence>
<dbReference type="HOGENOM" id="CLU_135161_0_0_1"/>
<dbReference type="EMBL" id="KL142368">
    <property type="protein sequence ID" value="KDR83935.1"/>
    <property type="molecule type" value="Genomic_DNA"/>
</dbReference>
<dbReference type="AlphaFoldDB" id="A0A067TL75"/>